<dbReference type="SMART" id="SM00233">
    <property type="entry name" value="PH"/>
    <property type="match status" value="1"/>
</dbReference>
<organism evidence="9 10">
    <name type="scientific">Reticulomyxa filosa</name>
    <dbReference type="NCBI Taxonomy" id="46433"/>
    <lineage>
        <taxon>Eukaryota</taxon>
        <taxon>Sar</taxon>
        <taxon>Rhizaria</taxon>
        <taxon>Retaria</taxon>
        <taxon>Foraminifera</taxon>
        <taxon>Monothalamids</taxon>
        <taxon>Reticulomyxidae</taxon>
        <taxon>Reticulomyxa</taxon>
    </lineage>
</organism>
<dbReference type="InterPro" id="IPR036770">
    <property type="entry name" value="Ankyrin_rpt-contain_sf"/>
</dbReference>
<dbReference type="Pfam" id="PF12796">
    <property type="entry name" value="Ank_2"/>
    <property type="match status" value="1"/>
</dbReference>
<proteinExistence type="predicted"/>
<dbReference type="SUPFAM" id="SSF57863">
    <property type="entry name" value="ArfGap/RecO-like zinc finger"/>
    <property type="match status" value="1"/>
</dbReference>
<evidence type="ECO:0000256" key="3">
    <source>
        <dbReference type="ARBA" id="ARBA00022833"/>
    </source>
</evidence>
<dbReference type="AlphaFoldDB" id="X6M8L2"/>
<dbReference type="PROSITE" id="PS50088">
    <property type="entry name" value="ANK_REPEAT"/>
    <property type="match status" value="1"/>
</dbReference>
<keyword evidence="10" id="KW-1185">Reference proteome</keyword>
<dbReference type="OrthoDB" id="10070851at2759"/>
<evidence type="ECO:0000256" key="2">
    <source>
        <dbReference type="ARBA" id="ARBA00022771"/>
    </source>
</evidence>
<dbReference type="PROSITE" id="PS50297">
    <property type="entry name" value="ANK_REP_REGION"/>
    <property type="match status" value="1"/>
</dbReference>
<dbReference type="Gene3D" id="1.25.40.20">
    <property type="entry name" value="Ankyrin repeat-containing domain"/>
    <property type="match status" value="1"/>
</dbReference>
<dbReference type="SUPFAM" id="SSF50729">
    <property type="entry name" value="PH domain-like"/>
    <property type="match status" value="1"/>
</dbReference>
<dbReference type="InterPro" id="IPR038508">
    <property type="entry name" value="ArfGAP_dom_sf"/>
</dbReference>
<dbReference type="Gene3D" id="1.10.220.150">
    <property type="entry name" value="Arf GTPase activating protein"/>
    <property type="match status" value="1"/>
</dbReference>
<dbReference type="InterPro" id="IPR037278">
    <property type="entry name" value="ARFGAP/RecO"/>
</dbReference>
<evidence type="ECO:0000256" key="1">
    <source>
        <dbReference type="ARBA" id="ARBA00022723"/>
    </source>
</evidence>
<dbReference type="Proteomes" id="UP000023152">
    <property type="component" value="Unassembled WGS sequence"/>
</dbReference>
<dbReference type="GO" id="GO:0008270">
    <property type="term" value="F:zinc ion binding"/>
    <property type="evidence" value="ECO:0007669"/>
    <property type="project" value="UniProtKB-KW"/>
</dbReference>
<evidence type="ECO:0000259" key="7">
    <source>
        <dbReference type="PROSITE" id="PS50003"/>
    </source>
</evidence>
<evidence type="ECO:0000313" key="9">
    <source>
        <dbReference type="EMBL" id="ETO09355.1"/>
    </source>
</evidence>
<reference evidence="9 10" key="1">
    <citation type="journal article" date="2013" name="Curr. Biol.">
        <title>The Genome of the Foraminiferan Reticulomyxa filosa.</title>
        <authorList>
            <person name="Glockner G."/>
            <person name="Hulsmann N."/>
            <person name="Schleicher M."/>
            <person name="Noegel A.A."/>
            <person name="Eichinger L."/>
            <person name="Gallinger C."/>
            <person name="Pawlowski J."/>
            <person name="Sierra R."/>
            <person name="Euteneuer U."/>
            <person name="Pillet L."/>
            <person name="Moustafa A."/>
            <person name="Platzer M."/>
            <person name="Groth M."/>
            <person name="Szafranski K."/>
            <person name="Schliwa M."/>
        </authorList>
    </citation>
    <scope>NUCLEOTIDE SEQUENCE [LARGE SCALE GENOMIC DNA]</scope>
</reference>
<keyword evidence="4" id="KW-0040">ANK repeat</keyword>
<gene>
    <name evidence="9" type="ORF">RFI_28022</name>
</gene>
<dbReference type="CDD" id="cd13250">
    <property type="entry name" value="PH_ACAP"/>
    <property type="match status" value="1"/>
</dbReference>
<evidence type="ECO:0000256" key="4">
    <source>
        <dbReference type="PROSITE-ProRule" id="PRU00023"/>
    </source>
</evidence>
<feature type="repeat" description="ANK" evidence="4">
    <location>
        <begin position="351"/>
        <end position="383"/>
    </location>
</feature>
<feature type="domain" description="PH" evidence="7">
    <location>
        <begin position="62"/>
        <end position="158"/>
    </location>
</feature>
<dbReference type="SMART" id="SM00105">
    <property type="entry name" value="ArfGap"/>
    <property type="match status" value="1"/>
</dbReference>
<protein>
    <submittedName>
        <fullName evidence="9">Uncharacterized protein</fullName>
    </submittedName>
</protein>
<dbReference type="InterPro" id="IPR002110">
    <property type="entry name" value="Ankyrin_rpt"/>
</dbReference>
<evidence type="ECO:0000313" key="10">
    <source>
        <dbReference type="Proteomes" id="UP000023152"/>
    </source>
</evidence>
<dbReference type="PROSITE" id="PS50115">
    <property type="entry name" value="ARFGAP"/>
    <property type="match status" value="1"/>
</dbReference>
<dbReference type="InterPro" id="IPR045258">
    <property type="entry name" value="ACAP1/2/3-like"/>
</dbReference>
<keyword evidence="1" id="KW-0479">Metal-binding</keyword>
<name>X6M8L2_RETFI</name>
<dbReference type="PANTHER" id="PTHR23180:SF160">
    <property type="entry name" value="ADP-RIBOSYLATION FACTOR GTPASE-ACTIVATING PROTEIN EFFECTOR PROTEIN 1"/>
    <property type="match status" value="1"/>
</dbReference>
<keyword evidence="2 5" id="KW-0863">Zinc-finger</keyword>
<dbReference type="Pfam" id="PF01412">
    <property type="entry name" value="ArfGap"/>
    <property type="match status" value="1"/>
</dbReference>
<comment type="caution">
    <text evidence="9">The sequence shown here is derived from an EMBL/GenBank/DDBJ whole genome shotgun (WGS) entry which is preliminary data.</text>
</comment>
<dbReference type="Pfam" id="PF00169">
    <property type="entry name" value="PH"/>
    <property type="match status" value="1"/>
</dbReference>
<evidence type="ECO:0000259" key="8">
    <source>
        <dbReference type="PROSITE" id="PS50115"/>
    </source>
</evidence>
<feature type="region of interest" description="Disordered" evidence="6">
    <location>
        <begin position="408"/>
        <end position="436"/>
    </location>
</feature>
<dbReference type="SUPFAM" id="SSF48403">
    <property type="entry name" value="Ankyrin repeat"/>
    <property type="match status" value="1"/>
</dbReference>
<feature type="compositionally biased region" description="Basic and acidic residues" evidence="6">
    <location>
        <begin position="16"/>
        <end position="28"/>
    </location>
</feature>
<feature type="domain" description="Arf-GAP" evidence="8">
    <location>
        <begin position="155"/>
        <end position="311"/>
    </location>
</feature>
<dbReference type="Gene3D" id="2.30.29.30">
    <property type="entry name" value="Pleckstrin-homology domain (PH domain)/Phosphotyrosine-binding domain (PTB)"/>
    <property type="match status" value="1"/>
</dbReference>
<dbReference type="PROSITE" id="PS50003">
    <property type="entry name" value="PH_DOMAIN"/>
    <property type="match status" value="1"/>
</dbReference>
<dbReference type="PRINTS" id="PR00405">
    <property type="entry name" value="REVINTRACTNG"/>
</dbReference>
<dbReference type="CDD" id="cd08204">
    <property type="entry name" value="ArfGap"/>
    <property type="match status" value="1"/>
</dbReference>
<sequence>NTNTNTNTNNSPKASGHKEVDDESKQEKPVAYQNLLSPDDIPFRKDKEDMSRKESMKDPYDVDMFAGYLWKQSTNVRKDWKRRWFVVESGELAYYRSKDNMVRELVVDTMLCKVKERFDHELKFVFELISPSRRVYTLQAENEKDFIAWTSVLKNQVHRLLRRRTLDTPKSRTSSQLEVNKQKHTIKNEIQANNPICADCGKKEPEWVSINMGVMVCISCSGVHRSLGTHVSKIRSISLDDIHMSTLTLLHRLGNERVNKILEHTIPSDYEKCNSNSAGYVPKKFCIQKKKKKSYGKYMFKLFINPASQKSHEELNNLLLESTKSEDLLPMLEAICQGANVDCVSPDPSQNNRTPLHIATLQNKPVALELLLQNGASQSAKDKDGKTARELALDLNLGKIVDILELHDPSSHFQKESGNQSPTENNDKDNESDHEN</sequence>
<dbReference type="PANTHER" id="PTHR23180">
    <property type="entry name" value="CENTAURIN/ARF"/>
    <property type="match status" value="1"/>
</dbReference>
<dbReference type="InterPro" id="IPR001164">
    <property type="entry name" value="ArfGAP_dom"/>
</dbReference>
<keyword evidence="3" id="KW-0862">Zinc</keyword>
<evidence type="ECO:0000256" key="5">
    <source>
        <dbReference type="PROSITE-ProRule" id="PRU00288"/>
    </source>
</evidence>
<feature type="non-terminal residue" evidence="9">
    <location>
        <position position="1"/>
    </location>
</feature>
<evidence type="ECO:0000256" key="6">
    <source>
        <dbReference type="SAM" id="MobiDB-lite"/>
    </source>
</evidence>
<dbReference type="InterPro" id="IPR011993">
    <property type="entry name" value="PH-like_dom_sf"/>
</dbReference>
<dbReference type="EMBL" id="ASPP01024117">
    <property type="protein sequence ID" value="ETO09355.1"/>
    <property type="molecule type" value="Genomic_DNA"/>
</dbReference>
<dbReference type="GO" id="GO:0005096">
    <property type="term" value="F:GTPase activator activity"/>
    <property type="evidence" value="ECO:0007669"/>
    <property type="project" value="InterPro"/>
</dbReference>
<dbReference type="InterPro" id="IPR001849">
    <property type="entry name" value="PH_domain"/>
</dbReference>
<accession>X6M8L2</accession>
<feature type="compositionally biased region" description="Low complexity" evidence="6">
    <location>
        <begin position="1"/>
        <end position="10"/>
    </location>
</feature>
<feature type="compositionally biased region" description="Basic and acidic residues" evidence="6">
    <location>
        <begin position="425"/>
        <end position="436"/>
    </location>
</feature>
<feature type="region of interest" description="Disordered" evidence="6">
    <location>
        <begin position="1"/>
        <end position="31"/>
    </location>
</feature>